<evidence type="ECO:0000256" key="1">
    <source>
        <dbReference type="ARBA" id="ARBA00004251"/>
    </source>
</evidence>
<keyword evidence="7" id="KW-0677">Repeat</keyword>
<dbReference type="PANTHER" id="PTHR24027">
    <property type="entry name" value="CADHERIN-23"/>
    <property type="match status" value="1"/>
</dbReference>
<evidence type="ECO:0000256" key="3">
    <source>
        <dbReference type="ARBA" id="ARBA00022685"/>
    </source>
</evidence>
<dbReference type="GO" id="GO:0016342">
    <property type="term" value="C:catenin complex"/>
    <property type="evidence" value="ECO:0007669"/>
    <property type="project" value="TreeGrafter"/>
</dbReference>
<protein>
    <recommendedName>
        <fullName evidence="17">Cadherin domain-containing protein</fullName>
    </recommendedName>
</protein>
<dbReference type="FunFam" id="2.60.40.60:FF:000008">
    <property type="entry name" value="Cadherin 24"/>
    <property type="match status" value="1"/>
</dbReference>
<feature type="domain" description="Cadherin" evidence="17">
    <location>
        <begin position="297"/>
        <end position="405"/>
    </location>
</feature>
<evidence type="ECO:0000256" key="10">
    <source>
        <dbReference type="ARBA" id="ARBA00022989"/>
    </source>
</evidence>
<dbReference type="GO" id="GO:0034332">
    <property type="term" value="P:adherens junction organization"/>
    <property type="evidence" value="ECO:0007669"/>
    <property type="project" value="TreeGrafter"/>
</dbReference>
<dbReference type="PRINTS" id="PR00205">
    <property type="entry name" value="CADHERIN"/>
</dbReference>
<dbReference type="FunFam" id="2.60.40.60:FF:000014">
    <property type="entry name" value="Cadherin 8"/>
    <property type="match status" value="1"/>
</dbReference>
<keyword evidence="6" id="KW-0732">Signal</keyword>
<evidence type="ECO:0000256" key="5">
    <source>
        <dbReference type="ARBA" id="ARBA00022723"/>
    </source>
</evidence>
<feature type="transmembrane region" description="Helical" evidence="16">
    <location>
        <begin position="741"/>
        <end position="764"/>
    </location>
</feature>
<proteinExistence type="predicted"/>
<feature type="domain" description="Cadherin" evidence="17">
    <location>
        <begin position="216"/>
        <end position="296"/>
    </location>
</feature>
<keyword evidence="5" id="KW-0479">Metal-binding</keyword>
<dbReference type="FunFam" id="2.60.40.60:FF:000017">
    <property type="entry name" value="Cadherin 24"/>
    <property type="match status" value="1"/>
</dbReference>
<dbReference type="InterPro" id="IPR015919">
    <property type="entry name" value="Cadherin-like_sf"/>
</dbReference>
<evidence type="ECO:0000256" key="12">
    <source>
        <dbReference type="ARBA" id="ARBA00023180"/>
    </source>
</evidence>
<dbReference type="Pfam" id="PF01049">
    <property type="entry name" value="CADH_Y-type_LIR"/>
    <property type="match status" value="1"/>
</dbReference>
<keyword evidence="4 14" id="KW-0812">Transmembrane</keyword>
<dbReference type="FunFam" id="2.60.40.60:FF:000012">
    <property type="entry name" value="Cadherin 24"/>
    <property type="match status" value="1"/>
</dbReference>
<dbReference type="InterPro" id="IPR020894">
    <property type="entry name" value="Cadherin_CS"/>
</dbReference>
<feature type="domain" description="Cadherin" evidence="17">
    <location>
        <begin position="521"/>
        <end position="625"/>
    </location>
</feature>
<name>A0A8K1GAB1_9PASS</name>
<keyword evidence="11 16" id="KW-0472">Membrane</keyword>
<evidence type="ECO:0000256" key="4">
    <source>
        <dbReference type="ARBA" id="ARBA00022692"/>
    </source>
</evidence>
<dbReference type="InterPro" id="IPR027397">
    <property type="entry name" value="Catenin-bd_sf"/>
</dbReference>
<keyword evidence="19" id="KW-1185">Reference proteome</keyword>
<dbReference type="Proteomes" id="UP000796761">
    <property type="component" value="Unassembled WGS sequence"/>
</dbReference>
<dbReference type="OrthoDB" id="6252479at2759"/>
<dbReference type="Pfam" id="PF00028">
    <property type="entry name" value="Cadherin"/>
    <property type="match status" value="5"/>
</dbReference>
<dbReference type="FunFam" id="2.60.40.60:FF:000009">
    <property type="entry name" value="Cadherin 24"/>
    <property type="match status" value="1"/>
</dbReference>
<evidence type="ECO:0000256" key="8">
    <source>
        <dbReference type="ARBA" id="ARBA00022837"/>
    </source>
</evidence>
<evidence type="ECO:0000256" key="2">
    <source>
        <dbReference type="ARBA" id="ARBA00022475"/>
    </source>
</evidence>
<evidence type="ECO:0000256" key="6">
    <source>
        <dbReference type="ARBA" id="ARBA00022729"/>
    </source>
</evidence>
<sequence length="942" mass="104519">MVGKILKLADDILIEPKLLCEPSASLAFAKRMSGPFLEQFQSQMQKHGCTIPGHLSLSYTKRWVTRLVDAGRAVDVVFLDFSKAFDTVSHSILLEKLAAHSLDRSTLCWVRNWLDGQAQRVVVNGAVSSRWPVTSGVPQGLKPIKFQSDKDYKFSNNRCYGAAHHGSIKVTRNQTKHIEGETEVHHRPKRGWVWNQFFVLEEHMGPDPQYVGKLHSNSDKGDGSVKYILTGEGAGTIFIIDDTTGDIHSTKSLDREQKTHYVLHAQAIDRRTNKPLEPESEFIIKVQDINDNAPKFTDGPYIVTVPEMSEMGTSVLQVTATDADDPTYGNSARVVYSILQGQPYFSVDPKTGVIRTALHNMDREAREHYSVVIQAKDMAGQVGGLSGSTTVNITLTDVNDNPPRFPQKHYQLYVPESAQVGSAVGKIKANDADTGSNADMKYTIINGDGSGVFSISTDKETREGILSLKKPLNYEKKKSYTLNIEGANTHLDFRFSHLGPFKDVTMLKIIVGDVDEPPLFTMPSYVMEVYENAKIGTPVGTVTAHDPDAANSLVRYFIDHNTEEDRYFTIDASTGTIKTAKIFDREETPWYNITVAASEIDNPGLVSHVPVGVRILDVNDNPPELARDYDVVVCENTKPGQVIQTITATDKDNSANGARFHFSLDEGLSLNPNFTLRNNEDNTASILTRRRRYSRTTQDIYYLPVLISDGGVPPLSSSSTLTIRVCACERDGRVRTCHAEAFLSSAGLSTGALIAILLCIVILLDVNFKPTLISAVFSLAIVVLFITLRRSKKEPLIISEEDVRENVVTYDDEGGGEEDTEAFDITALRNPSAAEELKYRRDVRPEVKPLSRHHPSSSLDSIDVQEFIKQRLAEADLDPSVPPYDSLQTYAYEGHRSEAGSISSLDSATTHSDQDYNYLGDWGPEFKKLAELYGEIEPERTT</sequence>
<keyword evidence="9 14" id="KW-0130">Cell adhesion</keyword>
<evidence type="ECO:0000256" key="15">
    <source>
        <dbReference type="RuleBase" id="RU004357"/>
    </source>
</evidence>
<keyword evidence="10 16" id="KW-1133">Transmembrane helix</keyword>
<accession>A0A8K1GAB1</accession>
<evidence type="ECO:0000256" key="16">
    <source>
        <dbReference type="SAM" id="Phobius"/>
    </source>
</evidence>
<evidence type="ECO:0000313" key="18">
    <source>
        <dbReference type="EMBL" id="TRZ14931.1"/>
    </source>
</evidence>
<keyword evidence="8 13" id="KW-0106">Calcium</keyword>
<evidence type="ECO:0000256" key="11">
    <source>
        <dbReference type="ARBA" id="ARBA00023136"/>
    </source>
</evidence>
<dbReference type="GO" id="GO:0016339">
    <property type="term" value="P:calcium-dependent cell-cell adhesion via plasma membrane cell adhesion molecules"/>
    <property type="evidence" value="ECO:0007669"/>
    <property type="project" value="TreeGrafter"/>
</dbReference>
<dbReference type="GO" id="GO:0008013">
    <property type="term" value="F:beta-catenin binding"/>
    <property type="evidence" value="ECO:0007669"/>
    <property type="project" value="TreeGrafter"/>
</dbReference>
<comment type="caution">
    <text evidence="18">The sequence shown here is derived from an EMBL/GenBank/DDBJ whole genome shotgun (WGS) entry which is preliminary data.</text>
</comment>
<dbReference type="Gene3D" id="2.60.40.60">
    <property type="entry name" value="Cadherins"/>
    <property type="match status" value="5"/>
</dbReference>
<dbReference type="GO" id="GO:0007156">
    <property type="term" value="P:homophilic cell adhesion via plasma membrane adhesion molecules"/>
    <property type="evidence" value="ECO:0007669"/>
    <property type="project" value="InterPro"/>
</dbReference>
<feature type="transmembrane region" description="Helical" evidence="16">
    <location>
        <begin position="770"/>
        <end position="788"/>
    </location>
</feature>
<dbReference type="AlphaFoldDB" id="A0A8K1GAB1"/>
<dbReference type="InterPro" id="IPR002126">
    <property type="entry name" value="Cadherin-like_dom"/>
</dbReference>
<feature type="domain" description="Cadherin" evidence="17">
    <location>
        <begin position="625"/>
        <end position="742"/>
    </location>
</feature>
<dbReference type="GO" id="GO:0005509">
    <property type="term" value="F:calcium ion binding"/>
    <property type="evidence" value="ECO:0007669"/>
    <property type="project" value="UniProtKB-UniRule"/>
</dbReference>
<dbReference type="SMART" id="SM00112">
    <property type="entry name" value="CA"/>
    <property type="match status" value="5"/>
</dbReference>
<feature type="domain" description="Cadherin" evidence="17">
    <location>
        <begin position="406"/>
        <end position="520"/>
    </location>
</feature>
<keyword evidence="2" id="KW-1003">Cell membrane</keyword>
<evidence type="ECO:0000256" key="13">
    <source>
        <dbReference type="PROSITE-ProRule" id="PRU00043"/>
    </source>
</evidence>
<dbReference type="InterPro" id="IPR000477">
    <property type="entry name" value="RT_dom"/>
</dbReference>
<evidence type="ECO:0000256" key="14">
    <source>
        <dbReference type="RuleBase" id="RU003318"/>
    </source>
</evidence>
<dbReference type="EMBL" id="SWJQ01000397">
    <property type="protein sequence ID" value="TRZ14931.1"/>
    <property type="molecule type" value="Genomic_DNA"/>
</dbReference>
<dbReference type="CDD" id="cd11304">
    <property type="entry name" value="Cadherin_repeat"/>
    <property type="match status" value="5"/>
</dbReference>
<comment type="subcellular location">
    <subcellularLocation>
        <location evidence="1 14">Cell membrane</location>
        <topology evidence="1 14">Single-pass type I membrane protein</topology>
    </subcellularLocation>
</comment>
<dbReference type="GO" id="GO:0000902">
    <property type="term" value="P:cell morphogenesis"/>
    <property type="evidence" value="ECO:0007669"/>
    <property type="project" value="TreeGrafter"/>
</dbReference>
<dbReference type="PANTHER" id="PTHR24027:SF106">
    <property type="entry name" value="CADHERIN-18"/>
    <property type="match status" value="1"/>
</dbReference>
<dbReference type="Gene3D" id="4.10.900.10">
    <property type="entry name" value="TCF3-CBD (Catenin binding domain)"/>
    <property type="match status" value="1"/>
</dbReference>
<comment type="function">
    <text evidence="15">Cadherins are calcium-dependent cell adhesion proteins.</text>
</comment>
<dbReference type="GO" id="GO:0045296">
    <property type="term" value="F:cadherin binding"/>
    <property type="evidence" value="ECO:0007669"/>
    <property type="project" value="TreeGrafter"/>
</dbReference>
<dbReference type="SUPFAM" id="SSF49313">
    <property type="entry name" value="Cadherin-like"/>
    <property type="match status" value="5"/>
</dbReference>
<gene>
    <name evidence="18" type="ORF">HGM15179_012172</name>
</gene>
<dbReference type="InterPro" id="IPR000233">
    <property type="entry name" value="Cadherin_Y-type_LIR"/>
</dbReference>
<dbReference type="Pfam" id="PF00078">
    <property type="entry name" value="RVT_1"/>
    <property type="match status" value="1"/>
</dbReference>
<organism evidence="18 19">
    <name type="scientific">Zosterops borbonicus</name>
    <dbReference type="NCBI Taxonomy" id="364589"/>
    <lineage>
        <taxon>Eukaryota</taxon>
        <taxon>Metazoa</taxon>
        <taxon>Chordata</taxon>
        <taxon>Craniata</taxon>
        <taxon>Vertebrata</taxon>
        <taxon>Euteleostomi</taxon>
        <taxon>Archelosauria</taxon>
        <taxon>Archosauria</taxon>
        <taxon>Dinosauria</taxon>
        <taxon>Saurischia</taxon>
        <taxon>Theropoda</taxon>
        <taxon>Coelurosauria</taxon>
        <taxon>Aves</taxon>
        <taxon>Neognathae</taxon>
        <taxon>Neoaves</taxon>
        <taxon>Telluraves</taxon>
        <taxon>Australaves</taxon>
        <taxon>Passeriformes</taxon>
        <taxon>Sylvioidea</taxon>
        <taxon>Zosteropidae</taxon>
        <taxon>Zosterops</taxon>
    </lineage>
</organism>
<evidence type="ECO:0000313" key="19">
    <source>
        <dbReference type="Proteomes" id="UP000796761"/>
    </source>
</evidence>
<dbReference type="GO" id="GO:0016477">
    <property type="term" value="P:cell migration"/>
    <property type="evidence" value="ECO:0007669"/>
    <property type="project" value="TreeGrafter"/>
</dbReference>
<evidence type="ECO:0000256" key="7">
    <source>
        <dbReference type="ARBA" id="ARBA00022737"/>
    </source>
</evidence>
<dbReference type="PROSITE" id="PS00232">
    <property type="entry name" value="CADHERIN_1"/>
    <property type="match status" value="2"/>
</dbReference>
<keyword evidence="3" id="KW-0165">Cleavage on pair of basic residues</keyword>
<dbReference type="FunFam" id="4.10.900.10:FF:000001">
    <property type="entry name" value="Cadherin 2"/>
    <property type="match status" value="1"/>
</dbReference>
<reference evidence="18" key="1">
    <citation type="submission" date="2019-04" db="EMBL/GenBank/DDBJ databases">
        <title>Genome assembly of Zosterops borbonicus 15179.</title>
        <authorList>
            <person name="Leroy T."/>
            <person name="Anselmetti Y."/>
            <person name="Tilak M.-K."/>
            <person name="Nabholz B."/>
        </authorList>
    </citation>
    <scope>NUCLEOTIDE SEQUENCE</scope>
    <source>
        <strain evidence="18">HGM_15179</strain>
        <tissue evidence="18">Muscle</tissue>
    </source>
</reference>
<evidence type="ECO:0000259" key="17">
    <source>
        <dbReference type="PROSITE" id="PS50268"/>
    </source>
</evidence>
<dbReference type="InterPro" id="IPR039808">
    <property type="entry name" value="Cadherin"/>
</dbReference>
<evidence type="ECO:0000256" key="9">
    <source>
        <dbReference type="ARBA" id="ARBA00022889"/>
    </source>
</evidence>
<dbReference type="GO" id="GO:0044331">
    <property type="term" value="P:cell-cell adhesion mediated by cadherin"/>
    <property type="evidence" value="ECO:0007669"/>
    <property type="project" value="TreeGrafter"/>
</dbReference>
<keyword evidence="12" id="KW-0325">Glycoprotein</keyword>
<dbReference type="PROSITE" id="PS50268">
    <property type="entry name" value="CADHERIN_2"/>
    <property type="match status" value="5"/>
</dbReference>
<dbReference type="GO" id="GO:0005912">
    <property type="term" value="C:adherens junction"/>
    <property type="evidence" value="ECO:0007669"/>
    <property type="project" value="TreeGrafter"/>
</dbReference>
<dbReference type="GO" id="GO:0007043">
    <property type="term" value="P:cell-cell junction assembly"/>
    <property type="evidence" value="ECO:0007669"/>
    <property type="project" value="TreeGrafter"/>
</dbReference>